<comment type="caution">
    <text evidence="6">The sequence shown here is derived from an EMBL/GenBank/DDBJ whole genome shotgun (WGS) entry which is preliminary data.</text>
</comment>
<name>A0A5C6MKS2_9TELE</name>
<dbReference type="PRINTS" id="PR00007">
    <property type="entry name" value="COMPLEMNTC1Q"/>
</dbReference>
<accession>A0A5C6MKS2</accession>
<evidence type="ECO:0000313" key="7">
    <source>
        <dbReference type="Proteomes" id="UP000324091"/>
    </source>
</evidence>
<dbReference type="InterPro" id="IPR008983">
    <property type="entry name" value="Tumour_necrosis_fac-like_dom"/>
</dbReference>
<evidence type="ECO:0000256" key="3">
    <source>
        <dbReference type="ARBA" id="ARBA00022729"/>
    </source>
</evidence>
<evidence type="ECO:0000256" key="1">
    <source>
        <dbReference type="ARBA" id="ARBA00004613"/>
    </source>
</evidence>
<dbReference type="PANTHER" id="PTHR22923">
    <property type="entry name" value="CEREBELLIN-RELATED"/>
    <property type="match status" value="1"/>
</dbReference>
<proteinExistence type="predicted"/>
<evidence type="ECO:0000256" key="4">
    <source>
        <dbReference type="SAM" id="MobiDB-lite"/>
    </source>
</evidence>
<evidence type="ECO:0000256" key="2">
    <source>
        <dbReference type="ARBA" id="ARBA00022525"/>
    </source>
</evidence>
<protein>
    <recommendedName>
        <fullName evidence="5">C1q domain-containing protein</fullName>
    </recommendedName>
</protein>
<dbReference type="PROSITE" id="PS50871">
    <property type="entry name" value="C1Q"/>
    <property type="match status" value="1"/>
</dbReference>
<dbReference type="InterPro" id="IPR001073">
    <property type="entry name" value="C1q_dom"/>
</dbReference>
<dbReference type="EMBL" id="RHFK02000022">
    <property type="protein sequence ID" value="TWW55399.1"/>
    <property type="molecule type" value="Genomic_DNA"/>
</dbReference>
<gene>
    <name evidence="6" type="ORF">D4764_09G0004480</name>
</gene>
<keyword evidence="3" id="KW-0732">Signal</keyword>
<dbReference type="Proteomes" id="UP000324091">
    <property type="component" value="Chromosome 9"/>
</dbReference>
<keyword evidence="2" id="KW-0964">Secreted</keyword>
<organism evidence="6 7">
    <name type="scientific">Takifugu flavidus</name>
    <name type="common">sansaifugu</name>
    <dbReference type="NCBI Taxonomy" id="433684"/>
    <lineage>
        <taxon>Eukaryota</taxon>
        <taxon>Metazoa</taxon>
        <taxon>Chordata</taxon>
        <taxon>Craniata</taxon>
        <taxon>Vertebrata</taxon>
        <taxon>Euteleostomi</taxon>
        <taxon>Actinopterygii</taxon>
        <taxon>Neopterygii</taxon>
        <taxon>Teleostei</taxon>
        <taxon>Neoteleostei</taxon>
        <taxon>Acanthomorphata</taxon>
        <taxon>Eupercaria</taxon>
        <taxon>Tetraodontiformes</taxon>
        <taxon>Tetradontoidea</taxon>
        <taxon>Tetraodontidae</taxon>
        <taxon>Takifugu</taxon>
    </lineage>
</organism>
<dbReference type="Gene3D" id="2.60.120.40">
    <property type="match status" value="1"/>
</dbReference>
<feature type="compositionally biased region" description="Basic and acidic residues" evidence="4">
    <location>
        <begin position="1"/>
        <end position="21"/>
    </location>
</feature>
<dbReference type="SMART" id="SM00110">
    <property type="entry name" value="C1Q"/>
    <property type="match status" value="1"/>
</dbReference>
<keyword evidence="7" id="KW-1185">Reference proteome</keyword>
<sequence length="239" mass="26818">MVMKIRLSEPRRAVDDPKTELKNSPLFPNLGPPGLKSSKGEVLLSLSKINLMEVKVFTCLDHDGGGTEPSNIWPEVKALKELLAELLVKQTILETEVNNLKDELTLERTKVAFYAALTDSGKLVAPKEGLKLKYSKVFTNVGNAYDNTTGVFTAPVKGVYRFQFTAFGYNSCTIRFHVYKNNERIMNNWKHNQENVATYITNSFILELNEGDTVHFYVPPGACLYDDLQNYSTITGSLL</sequence>
<feature type="region of interest" description="Disordered" evidence="4">
    <location>
        <begin position="1"/>
        <end position="29"/>
    </location>
</feature>
<dbReference type="GO" id="GO:0005576">
    <property type="term" value="C:extracellular region"/>
    <property type="evidence" value="ECO:0007669"/>
    <property type="project" value="UniProtKB-SubCell"/>
</dbReference>
<dbReference type="PANTHER" id="PTHR22923:SF102">
    <property type="entry name" value="CEREBELLIN 13-RELATED"/>
    <property type="match status" value="1"/>
</dbReference>
<dbReference type="Pfam" id="PF00386">
    <property type="entry name" value="C1q"/>
    <property type="match status" value="1"/>
</dbReference>
<evidence type="ECO:0000313" key="6">
    <source>
        <dbReference type="EMBL" id="TWW55399.1"/>
    </source>
</evidence>
<reference evidence="6 7" key="1">
    <citation type="submission" date="2019-04" db="EMBL/GenBank/DDBJ databases">
        <title>Chromosome genome assembly for Takifugu flavidus.</title>
        <authorList>
            <person name="Xiao S."/>
        </authorList>
    </citation>
    <scope>NUCLEOTIDE SEQUENCE [LARGE SCALE GENOMIC DNA]</scope>
    <source>
        <strain evidence="6">HTHZ2018</strain>
        <tissue evidence="6">Muscle</tissue>
    </source>
</reference>
<dbReference type="AlphaFoldDB" id="A0A5C6MKS2"/>
<feature type="domain" description="C1q" evidence="5">
    <location>
        <begin position="106"/>
        <end position="239"/>
    </location>
</feature>
<evidence type="ECO:0000259" key="5">
    <source>
        <dbReference type="PROSITE" id="PS50871"/>
    </source>
</evidence>
<dbReference type="SUPFAM" id="SSF49842">
    <property type="entry name" value="TNF-like"/>
    <property type="match status" value="1"/>
</dbReference>
<comment type="subcellular location">
    <subcellularLocation>
        <location evidence="1">Secreted</location>
    </subcellularLocation>
</comment>
<dbReference type="InterPro" id="IPR050822">
    <property type="entry name" value="Cerebellin_Synaptic_Org"/>
</dbReference>